<feature type="region of interest" description="Disordered" evidence="1">
    <location>
        <begin position="99"/>
        <end position="146"/>
    </location>
</feature>
<feature type="compositionally biased region" description="Basic and acidic residues" evidence="1">
    <location>
        <begin position="1"/>
        <end position="20"/>
    </location>
</feature>
<dbReference type="Proteomes" id="UP001206925">
    <property type="component" value="Unassembled WGS sequence"/>
</dbReference>
<reference evidence="2" key="1">
    <citation type="submission" date="2022-06" db="EMBL/GenBank/DDBJ databases">
        <title>Uncovering the hologenomic basis of an extraordinary plant invasion.</title>
        <authorList>
            <person name="Bieker V.C."/>
            <person name="Martin M.D."/>
            <person name="Gilbert T."/>
            <person name="Hodgins K."/>
            <person name="Battlay P."/>
            <person name="Petersen B."/>
            <person name="Wilson J."/>
        </authorList>
    </citation>
    <scope>NUCLEOTIDE SEQUENCE</scope>
    <source>
        <strain evidence="2">AA19_3_7</strain>
        <tissue evidence="2">Leaf</tissue>
    </source>
</reference>
<gene>
    <name evidence="2" type="ORF">M8C21_026735</name>
</gene>
<evidence type="ECO:0000313" key="3">
    <source>
        <dbReference type="Proteomes" id="UP001206925"/>
    </source>
</evidence>
<dbReference type="EMBL" id="JAMZMK010005567">
    <property type="protein sequence ID" value="KAI7752994.1"/>
    <property type="molecule type" value="Genomic_DNA"/>
</dbReference>
<feature type="compositionally biased region" description="Polar residues" evidence="1">
    <location>
        <begin position="108"/>
        <end position="124"/>
    </location>
</feature>
<evidence type="ECO:0000313" key="2">
    <source>
        <dbReference type="EMBL" id="KAI7752994.1"/>
    </source>
</evidence>
<name>A0AAD5GTU0_AMBAR</name>
<accession>A0AAD5GTU0</accession>
<feature type="region of interest" description="Disordered" evidence="1">
    <location>
        <begin position="1"/>
        <end position="70"/>
    </location>
</feature>
<dbReference type="AlphaFoldDB" id="A0AAD5GTU0"/>
<feature type="compositionally biased region" description="Polar residues" evidence="1">
    <location>
        <begin position="53"/>
        <end position="65"/>
    </location>
</feature>
<feature type="non-terminal residue" evidence="2">
    <location>
        <position position="1"/>
    </location>
</feature>
<feature type="compositionally biased region" description="Basic and acidic residues" evidence="1">
    <location>
        <begin position="132"/>
        <end position="146"/>
    </location>
</feature>
<sequence length="146" mass="16182">MHKEQNTKTIGKDNDVKASENEAVIPPETEKDKETIQESSPKAIESKHAATAHVSSPCQSNSVLDDSSFRYNKEKPVPQEVETAFPSKSWSLLNETRVNKETDVSKSALKSASREGNITETPGTSAKRKHSTSKDKVFDTVRYDES</sequence>
<keyword evidence="3" id="KW-1185">Reference proteome</keyword>
<evidence type="ECO:0000256" key="1">
    <source>
        <dbReference type="SAM" id="MobiDB-lite"/>
    </source>
</evidence>
<organism evidence="2 3">
    <name type="scientific">Ambrosia artemisiifolia</name>
    <name type="common">Common ragweed</name>
    <dbReference type="NCBI Taxonomy" id="4212"/>
    <lineage>
        <taxon>Eukaryota</taxon>
        <taxon>Viridiplantae</taxon>
        <taxon>Streptophyta</taxon>
        <taxon>Embryophyta</taxon>
        <taxon>Tracheophyta</taxon>
        <taxon>Spermatophyta</taxon>
        <taxon>Magnoliopsida</taxon>
        <taxon>eudicotyledons</taxon>
        <taxon>Gunneridae</taxon>
        <taxon>Pentapetalae</taxon>
        <taxon>asterids</taxon>
        <taxon>campanulids</taxon>
        <taxon>Asterales</taxon>
        <taxon>Asteraceae</taxon>
        <taxon>Asteroideae</taxon>
        <taxon>Heliantheae alliance</taxon>
        <taxon>Heliantheae</taxon>
        <taxon>Ambrosia</taxon>
    </lineage>
</organism>
<proteinExistence type="predicted"/>
<comment type="caution">
    <text evidence="2">The sequence shown here is derived from an EMBL/GenBank/DDBJ whole genome shotgun (WGS) entry which is preliminary data.</text>
</comment>
<protein>
    <submittedName>
        <fullName evidence="2">Uncharacterized protein</fullName>
    </submittedName>
</protein>